<dbReference type="STRING" id="376733.SAMN04487972_101305"/>
<dbReference type="Gene3D" id="3.40.50.300">
    <property type="entry name" value="P-loop containing nucleotide triphosphate hydrolases"/>
    <property type="match status" value="1"/>
</dbReference>
<accession>A0A099F437</accession>
<name>A0A099F437_9RHOB</name>
<dbReference type="Proteomes" id="UP000182312">
    <property type="component" value="Unassembled WGS sequence"/>
</dbReference>
<dbReference type="RefSeq" id="WP_036740117.1">
    <property type="nucleotide sequence ID" value="NZ_FOJO01000001.1"/>
</dbReference>
<dbReference type="Proteomes" id="UP000029846">
    <property type="component" value="Unassembled WGS sequence"/>
</dbReference>
<dbReference type="AlphaFoldDB" id="A0A099F437"/>
<protein>
    <submittedName>
        <fullName evidence="2">LPS sulfotransferase NodH</fullName>
    </submittedName>
</protein>
<dbReference type="SUPFAM" id="SSF52540">
    <property type="entry name" value="P-loop containing nucleoside triphosphate hydrolases"/>
    <property type="match status" value="1"/>
</dbReference>
<gene>
    <name evidence="1" type="ORF">IT41_08085</name>
    <name evidence="2" type="ORF">SAMN04487972_101305</name>
</gene>
<proteinExistence type="predicted"/>
<dbReference type="GO" id="GO:0016740">
    <property type="term" value="F:transferase activity"/>
    <property type="evidence" value="ECO:0007669"/>
    <property type="project" value="UniProtKB-KW"/>
</dbReference>
<evidence type="ECO:0000313" key="3">
    <source>
        <dbReference type="Proteomes" id="UP000029846"/>
    </source>
</evidence>
<dbReference type="EMBL" id="FOJO01000001">
    <property type="protein sequence ID" value="SFA39490.1"/>
    <property type="molecule type" value="Genomic_DNA"/>
</dbReference>
<keyword evidence="2" id="KW-0808">Transferase</keyword>
<evidence type="ECO:0000313" key="4">
    <source>
        <dbReference type="Proteomes" id="UP000182312"/>
    </source>
</evidence>
<reference evidence="1 3" key="1">
    <citation type="submission" date="2014-09" db="EMBL/GenBank/DDBJ databases">
        <authorList>
            <person name="McGinnis J.M."/>
            <person name="Wolfgang W.J."/>
        </authorList>
    </citation>
    <scope>NUCLEOTIDE SEQUENCE [LARGE SCALE GENOMIC DNA]</scope>
    <source>
        <strain evidence="1 3">JCM 14014</strain>
    </source>
</reference>
<evidence type="ECO:0000313" key="1">
    <source>
        <dbReference type="EMBL" id="KGJ04976.1"/>
    </source>
</evidence>
<sequence length="257" mass="29106">MTANDQPNMRRRFLIVTQARSGSYHLTSLLDSAGDVTCLGEIFKPDKVELPADMALKTGYGLRDVDKRNADYAAYLDRLMSGCDSPVFGFKEFLDRIARSGLGPATLRSRDWRKIFLTRNAIRIYVSAQRASETGRYTKRAQGPAPHDNRVIRFDPGLFEYTLRADRAFRDRFRGLKSRQPARVTTIDYRDLACPEKMSGLLGFIGSRSEAGKLQSSYYRQNSIPLEQSFEDFGIVRRYMTENGHAALLEDALQPGV</sequence>
<dbReference type="InterPro" id="IPR027417">
    <property type="entry name" value="P-loop_NTPase"/>
</dbReference>
<organism evidence="1 3">
    <name type="scientific">Paracoccus halophilus</name>
    <dbReference type="NCBI Taxonomy" id="376733"/>
    <lineage>
        <taxon>Bacteria</taxon>
        <taxon>Pseudomonadati</taxon>
        <taxon>Pseudomonadota</taxon>
        <taxon>Alphaproteobacteria</taxon>
        <taxon>Rhodobacterales</taxon>
        <taxon>Paracoccaceae</taxon>
        <taxon>Paracoccus</taxon>
    </lineage>
</organism>
<reference evidence="2 4" key="3">
    <citation type="submission" date="2016-10" db="EMBL/GenBank/DDBJ databases">
        <authorList>
            <person name="de Groot N.N."/>
        </authorList>
    </citation>
    <scope>NUCLEOTIDE SEQUENCE [LARGE SCALE GENOMIC DNA]</scope>
    <source>
        <strain evidence="2 4">CGMCC 1.6117</strain>
    </source>
</reference>
<reference evidence="1 3" key="2">
    <citation type="submission" date="2014-10" db="EMBL/GenBank/DDBJ databases">
        <title>Paracoccus sanguinis sp. nov., isolated from clinical specimens of New York State patients.</title>
        <authorList>
            <person name="Mingle L.A."/>
            <person name="Cole J.A."/>
            <person name="Lapierre P."/>
            <person name="Musser K.A."/>
        </authorList>
    </citation>
    <scope>NUCLEOTIDE SEQUENCE [LARGE SCALE GENOMIC DNA]</scope>
    <source>
        <strain evidence="1 3">JCM 14014</strain>
    </source>
</reference>
<evidence type="ECO:0000313" key="2">
    <source>
        <dbReference type="EMBL" id="SFA39490.1"/>
    </source>
</evidence>
<dbReference type="OrthoDB" id="7845842at2"/>
<keyword evidence="3" id="KW-1185">Reference proteome</keyword>
<dbReference type="EMBL" id="JRKN01000008">
    <property type="protein sequence ID" value="KGJ04976.1"/>
    <property type="molecule type" value="Genomic_DNA"/>
</dbReference>